<dbReference type="EMBL" id="CP000284">
    <property type="protein sequence ID" value="ABE48626.1"/>
    <property type="molecule type" value="Genomic_DNA"/>
</dbReference>
<dbReference type="Pfam" id="PF00440">
    <property type="entry name" value="TetR_N"/>
    <property type="match status" value="1"/>
</dbReference>
<feature type="DNA-binding region" description="H-T-H motif" evidence="4">
    <location>
        <begin position="26"/>
        <end position="45"/>
    </location>
</feature>
<dbReference type="PROSITE" id="PS50977">
    <property type="entry name" value="HTH_TETR_2"/>
    <property type="match status" value="1"/>
</dbReference>
<gene>
    <name evidence="6" type="ordered locus">Mfla_0355</name>
</gene>
<dbReference type="PRINTS" id="PR00455">
    <property type="entry name" value="HTHTETR"/>
</dbReference>
<dbReference type="PANTHER" id="PTHR47506:SF1">
    <property type="entry name" value="HTH-TYPE TRANSCRIPTIONAL REGULATOR YJDC"/>
    <property type="match status" value="1"/>
</dbReference>
<evidence type="ECO:0000256" key="4">
    <source>
        <dbReference type="PROSITE-ProRule" id="PRU00335"/>
    </source>
</evidence>
<evidence type="ECO:0000259" key="5">
    <source>
        <dbReference type="PROSITE" id="PS50977"/>
    </source>
</evidence>
<dbReference type="HOGENOM" id="CLU_069356_23_2_4"/>
<dbReference type="STRING" id="265072.Mfla_0355"/>
<sequence>MTLPARERLLEAACKLFYRNGVHATSVEDIQDEAMVARQSLYLHFQSKDGLVAEFLKLRDQRWLHSLQAFVDAQAQSPRQSLLALFDFLQSWFEEPGFHGCAFINISAEFSDPDHNFRLIAAQHKQRLADYILTLCIAARLPQPSTQTRYFALLMEGAIATELVTPGSQAAIQARQLATMLLQAVSPTDRRT</sequence>
<name>Q1H4G1_METFK</name>
<dbReference type="InterPro" id="IPR009057">
    <property type="entry name" value="Homeodomain-like_sf"/>
</dbReference>
<reference evidence="6 7" key="1">
    <citation type="submission" date="2006-03" db="EMBL/GenBank/DDBJ databases">
        <title>Complete sequence of Methylobacillus flagellatus KT.</title>
        <authorList>
            <consortium name="US DOE Joint Genome Institute"/>
            <person name="Copeland A."/>
            <person name="Lucas S."/>
            <person name="Lapidus A."/>
            <person name="Barry K."/>
            <person name="Detter J.C."/>
            <person name="Glavina del Rio T."/>
            <person name="Hammon N."/>
            <person name="Israni S."/>
            <person name="Dalin E."/>
            <person name="Tice H."/>
            <person name="Pitluck S."/>
            <person name="Brettin T."/>
            <person name="Bruce D."/>
            <person name="Han C."/>
            <person name="Tapia R."/>
            <person name="Saunders E."/>
            <person name="Gilna P."/>
            <person name="Schmutz J."/>
            <person name="Larimer F."/>
            <person name="Land M."/>
            <person name="Kyrpides N."/>
            <person name="Anderson I."/>
            <person name="Richardson P."/>
        </authorList>
    </citation>
    <scope>NUCLEOTIDE SEQUENCE [LARGE SCALE GENOMIC DNA]</scope>
    <source>
        <strain evidence="7">KT / ATCC 51484 / DSM 6875</strain>
    </source>
</reference>
<dbReference type="PANTHER" id="PTHR47506">
    <property type="entry name" value="TRANSCRIPTIONAL REGULATORY PROTEIN"/>
    <property type="match status" value="1"/>
</dbReference>
<dbReference type="SUPFAM" id="SSF46689">
    <property type="entry name" value="Homeodomain-like"/>
    <property type="match status" value="1"/>
</dbReference>
<proteinExistence type="predicted"/>
<dbReference type="InterPro" id="IPR036271">
    <property type="entry name" value="Tet_transcr_reg_TetR-rel_C_sf"/>
</dbReference>
<dbReference type="GO" id="GO:0003677">
    <property type="term" value="F:DNA binding"/>
    <property type="evidence" value="ECO:0007669"/>
    <property type="project" value="UniProtKB-UniRule"/>
</dbReference>
<evidence type="ECO:0000313" key="6">
    <source>
        <dbReference type="EMBL" id="ABE48626.1"/>
    </source>
</evidence>
<dbReference type="eggNOG" id="COG1309">
    <property type="taxonomic scope" value="Bacteria"/>
</dbReference>
<dbReference type="Proteomes" id="UP000002440">
    <property type="component" value="Chromosome"/>
</dbReference>
<evidence type="ECO:0000256" key="3">
    <source>
        <dbReference type="ARBA" id="ARBA00023163"/>
    </source>
</evidence>
<protein>
    <submittedName>
        <fullName evidence="6">Transcriptional regulator, TetR family</fullName>
    </submittedName>
</protein>
<evidence type="ECO:0000256" key="2">
    <source>
        <dbReference type="ARBA" id="ARBA00023125"/>
    </source>
</evidence>
<dbReference type="SUPFAM" id="SSF48498">
    <property type="entry name" value="Tetracyclin repressor-like, C-terminal domain"/>
    <property type="match status" value="1"/>
</dbReference>
<evidence type="ECO:0000256" key="1">
    <source>
        <dbReference type="ARBA" id="ARBA00023015"/>
    </source>
</evidence>
<keyword evidence="2 4" id="KW-0238">DNA-binding</keyword>
<feature type="domain" description="HTH tetR-type" evidence="5">
    <location>
        <begin position="3"/>
        <end position="63"/>
    </location>
</feature>
<keyword evidence="3" id="KW-0804">Transcription</keyword>
<organism evidence="6 7">
    <name type="scientific">Methylobacillus flagellatus (strain ATCC 51484 / DSM 6875 / VKM B-1610 / KT)</name>
    <dbReference type="NCBI Taxonomy" id="265072"/>
    <lineage>
        <taxon>Bacteria</taxon>
        <taxon>Pseudomonadati</taxon>
        <taxon>Pseudomonadota</taxon>
        <taxon>Betaproteobacteria</taxon>
        <taxon>Nitrosomonadales</taxon>
        <taxon>Methylophilaceae</taxon>
        <taxon>Methylobacillus</taxon>
    </lineage>
</organism>
<dbReference type="KEGG" id="mfa:Mfla_0355"/>
<dbReference type="RefSeq" id="WP_011478723.1">
    <property type="nucleotide sequence ID" value="NC_007947.1"/>
</dbReference>
<keyword evidence="7" id="KW-1185">Reference proteome</keyword>
<keyword evidence="1" id="KW-0805">Transcription regulation</keyword>
<dbReference type="InterPro" id="IPR001647">
    <property type="entry name" value="HTH_TetR"/>
</dbReference>
<dbReference type="AlphaFoldDB" id="Q1H4G1"/>
<accession>Q1H4G1</accession>
<dbReference type="Gene3D" id="1.10.357.10">
    <property type="entry name" value="Tetracycline Repressor, domain 2"/>
    <property type="match status" value="1"/>
</dbReference>
<dbReference type="OrthoDB" id="116240at2"/>
<evidence type="ECO:0000313" key="7">
    <source>
        <dbReference type="Proteomes" id="UP000002440"/>
    </source>
</evidence>